<dbReference type="PANTHER" id="PTHR47327">
    <property type="entry name" value="FI18240P1-RELATED"/>
    <property type="match status" value="1"/>
</dbReference>
<dbReference type="SMART" id="SM00241">
    <property type="entry name" value="ZP"/>
    <property type="match status" value="1"/>
</dbReference>
<keyword evidence="1" id="KW-0472">Membrane</keyword>
<dbReference type="Pfam" id="PF25057">
    <property type="entry name" value="CUT_N"/>
    <property type="match status" value="1"/>
</dbReference>
<keyword evidence="1" id="KW-0812">Transmembrane</keyword>
<evidence type="ECO:0000313" key="6">
    <source>
        <dbReference type="RefSeq" id="XP_018019680.1"/>
    </source>
</evidence>
<dbReference type="Gene3D" id="3.50.4.10">
    <property type="entry name" value="Hepatocyte Growth Factor"/>
    <property type="match status" value="2"/>
</dbReference>
<feature type="transmembrane region" description="Helical" evidence="1">
    <location>
        <begin position="700"/>
        <end position="726"/>
    </location>
</feature>
<reference evidence="6" key="1">
    <citation type="submission" date="2025-08" db="UniProtKB">
        <authorList>
            <consortium name="RefSeq"/>
        </authorList>
    </citation>
    <scope>IDENTIFICATION</scope>
    <source>
        <tissue evidence="6">Whole organism</tissue>
    </source>
</reference>
<dbReference type="InterPro" id="IPR003609">
    <property type="entry name" value="Pan_app"/>
</dbReference>
<dbReference type="Pfam" id="PF00024">
    <property type="entry name" value="PAN_1"/>
    <property type="match status" value="3"/>
</dbReference>
<dbReference type="SUPFAM" id="SSF57414">
    <property type="entry name" value="Hairpin loop containing domain-like"/>
    <property type="match status" value="2"/>
</dbReference>
<feature type="domain" description="Apple" evidence="3">
    <location>
        <begin position="180"/>
        <end position="264"/>
    </location>
</feature>
<dbReference type="OMA" id="FYEFNCE"/>
<gene>
    <name evidence="6" type="primary">LOC108676147</name>
</gene>
<dbReference type="SMART" id="SM00473">
    <property type="entry name" value="PAN_AP"/>
    <property type="match status" value="3"/>
</dbReference>
<sequence>MLSWNVAAILSKLVTVILPRNVPSILSKRFPAVLSVSVCNVISKSVLPRRDISKPKSVIKMLAGGGWFLLPLLLSLVSRAQAECGGGRREVLERVARVQLVGVSLEPLLKGRSDAPLTMDCLNRCQDSPQCRGVMVDYNNMECQALTSSSRVHPSAKYRQAPEQATAYFQKICVKAPTSCPKQWVLERIPGYALEGYDNKEVSAVHSREACAELCLVQTSELLCRSAEYNERTQTCRLSSEDRRTQALSFQPVAQDIHYIENLCAPDVEHGVQCEYESFENQHLASWDEQVTAETKDQCTAACSSWSQFTCRSVTWREEDHECRLSSDDVTGAGGLGALTLQPGVIFLQKSPCLDLDLQCSVDSMTVRLHTDEPFQGRLFSQDAPSSCQQLGSGRTDTHLTINFRERECGVVDEGEGVVSSVVVVQHHPVVQRRGDKAIKLVCLFNTTNRTVSSGYNFQFSGHGLSGGVASAVVNATAPVPRLRLRIVGSDGRDVGGARLGETLTLRLELDDSSVYGIMARNLVARSSDSTGHVTLLDERGCPADPLIFPSLKPLDNGYRGLQGTFQAFKFSEDSVVRFQVNVQFCLQECKPADCEGGTSSYGRRRRSPQGLVKLPPQQDASKFRASIVPVSAEKVKIHLLDKQREAVVESEDDDDHFYHEMPLQKEIIVANTHVFPLRDGRLHDEGEFRRLGNLVCISWEIIICVLVASIMLLICVVLVTVMCVYAQRRRCFPSSDEASSDVAYSERPASSAALCSSEHSDHTLRTLRTSLRD</sequence>
<proteinExistence type="predicted"/>
<dbReference type="InterPro" id="IPR001507">
    <property type="entry name" value="ZP_dom"/>
</dbReference>
<evidence type="ECO:0000256" key="2">
    <source>
        <dbReference type="SAM" id="SignalP"/>
    </source>
</evidence>
<dbReference type="GeneID" id="108676147"/>
<dbReference type="PROSITE" id="PS50948">
    <property type="entry name" value="PAN"/>
    <property type="match status" value="3"/>
</dbReference>
<dbReference type="Proteomes" id="UP000694843">
    <property type="component" value="Unplaced"/>
</dbReference>
<organism evidence="5 6">
    <name type="scientific">Hyalella azteca</name>
    <name type="common">Amphipod</name>
    <dbReference type="NCBI Taxonomy" id="294128"/>
    <lineage>
        <taxon>Eukaryota</taxon>
        <taxon>Metazoa</taxon>
        <taxon>Ecdysozoa</taxon>
        <taxon>Arthropoda</taxon>
        <taxon>Crustacea</taxon>
        <taxon>Multicrustacea</taxon>
        <taxon>Malacostraca</taxon>
        <taxon>Eumalacostraca</taxon>
        <taxon>Peracarida</taxon>
        <taxon>Amphipoda</taxon>
        <taxon>Senticaudata</taxon>
        <taxon>Talitrida</taxon>
        <taxon>Talitroidea</taxon>
        <taxon>Hyalellidae</taxon>
        <taxon>Hyalella</taxon>
    </lineage>
</organism>
<dbReference type="PROSITE" id="PS51034">
    <property type="entry name" value="ZP_2"/>
    <property type="match status" value="1"/>
</dbReference>
<feature type="domain" description="Apple" evidence="3">
    <location>
        <begin position="274"/>
        <end position="353"/>
    </location>
</feature>
<dbReference type="GO" id="GO:0009653">
    <property type="term" value="P:anatomical structure morphogenesis"/>
    <property type="evidence" value="ECO:0007669"/>
    <property type="project" value="TreeGrafter"/>
</dbReference>
<evidence type="ECO:0000259" key="4">
    <source>
        <dbReference type="PROSITE" id="PS51034"/>
    </source>
</evidence>
<dbReference type="InterPro" id="IPR056953">
    <property type="entry name" value="CUT_N"/>
</dbReference>
<accession>A0A8B7P141</accession>
<name>A0A8B7P141_HYAAZ</name>
<keyword evidence="1" id="KW-1133">Transmembrane helix</keyword>
<feature type="signal peptide" evidence="2">
    <location>
        <begin position="1"/>
        <end position="19"/>
    </location>
</feature>
<evidence type="ECO:0000256" key="1">
    <source>
        <dbReference type="SAM" id="Phobius"/>
    </source>
</evidence>
<feature type="domain" description="ZP" evidence="4">
    <location>
        <begin position="359"/>
        <end position="602"/>
    </location>
</feature>
<keyword evidence="5" id="KW-1185">Reference proteome</keyword>
<dbReference type="OrthoDB" id="6430118at2759"/>
<protein>
    <submittedName>
        <fullName evidence="6">Uncharacterized protein LOC108676147</fullName>
    </submittedName>
</protein>
<dbReference type="PANTHER" id="PTHR47327:SF1">
    <property type="entry name" value="RE15579P"/>
    <property type="match status" value="1"/>
</dbReference>
<evidence type="ECO:0000259" key="3">
    <source>
        <dbReference type="PROSITE" id="PS50948"/>
    </source>
</evidence>
<dbReference type="InterPro" id="IPR052774">
    <property type="entry name" value="Celegans_DevNeuronal_Protein"/>
</dbReference>
<feature type="chain" id="PRO_5034909327" evidence="2">
    <location>
        <begin position="20"/>
        <end position="774"/>
    </location>
</feature>
<feature type="domain" description="Apple" evidence="3">
    <location>
        <begin position="84"/>
        <end position="173"/>
    </location>
</feature>
<evidence type="ECO:0000313" key="5">
    <source>
        <dbReference type="Proteomes" id="UP000694843"/>
    </source>
</evidence>
<keyword evidence="2" id="KW-0732">Signal</keyword>
<dbReference type="CDD" id="cd01099">
    <property type="entry name" value="PAN_AP_HGF"/>
    <property type="match status" value="1"/>
</dbReference>
<dbReference type="RefSeq" id="XP_018019680.1">
    <property type="nucleotide sequence ID" value="XM_018164191.1"/>
</dbReference>
<dbReference type="AlphaFoldDB" id="A0A8B7P141"/>
<dbReference type="KEGG" id="hazt:108676147"/>